<reference evidence="2 3" key="2">
    <citation type="journal article" date="2016" name="PeerJ">
        <title>Analysis of five complete genome sequences for members of the class Peribacteria in the recently recognized Peregrinibacteria bacterial phylum.</title>
        <authorList>
            <person name="Anantharaman K."/>
            <person name="Brown C.T."/>
            <person name="Burstein D."/>
            <person name="Castelle C.J."/>
            <person name="Probst A.J."/>
            <person name="Thomas B.C."/>
            <person name="Williams K.H."/>
            <person name="Banfield J.F."/>
        </authorList>
    </citation>
    <scope>NUCLEOTIDE SEQUENCE [LARGE SCALE GENOMIC DNA]</scope>
    <source>
        <strain evidence="2">RIFOXYD1_FULL_PER-ii_59_16</strain>
    </source>
</reference>
<reference evidence="3" key="1">
    <citation type="submission" date="2015-10" db="EMBL/GenBank/DDBJ databases">
        <title>Analysis of five complete genome sequences for members of the class Peribacteria in the recently recognized Peregrinibacteria bacterial phylum.</title>
        <authorList>
            <person name="Anantharaman K."/>
            <person name="Brown C.T."/>
            <person name="Burstein D."/>
            <person name="Castelle C.J."/>
            <person name="Probst A.J."/>
            <person name="Thomas B.C."/>
            <person name="Williams K.H."/>
            <person name="Banfield J.F."/>
        </authorList>
    </citation>
    <scope>NUCLEOTIDE SEQUENCE [LARGE SCALE GENOMIC DNA]</scope>
</reference>
<feature type="region of interest" description="Disordered" evidence="1">
    <location>
        <begin position="86"/>
        <end position="179"/>
    </location>
</feature>
<accession>A0A0S1SJ29</accession>
<accession>A0A0S1S9V8</accession>
<dbReference type="EMBL" id="CP013065">
    <property type="protein sequence ID" value="ALM12709.1"/>
    <property type="molecule type" value="Genomic_DNA"/>
</dbReference>
<sequence>MVRFTRFVLLGFAVSLIGLLQTGNLPAVSALALPYFVYPSSSSTSSAFSEPYLSSASATSPWDWESTSSSSDTSSSIPWWMPVESSSSSDTLPIQWQEPSSSSEDTTSSSESSATSPWDWESTSSSSDTSSSIPWWESSSSSESSSATQSSSEESSSTSEESLPLPPSTSSPSSSSSSRDCCLCLYAQSTECGAYADNWKACNTDPNCEWLTDQKVCYPMFKRFCNSWQAGQTQCSTENTFTVPEEDLLSVIPKINSCTGLTQIRMGHGQGCLNFIKKVDVCIRTCAFECASFEDVGCNVFADEAEADKRIAELQRWIHRSGGEVTVSANQTISNWPECQTRITYNLTAKTKTYDNCRSGKFCSGKSTPVKCQDSNGKVAQTSCCLCGDGDGIWSDTSGQCSGLKNYQGSCTGSSTAISCMDAGKDAISQMRECIYEAQQECVIKRGKFSTTVSPVSITTYVLLCHASAQEDYWCESACR</sequence>
<feature type="compositionally biased region" description="Low complexity" evidence="1">
    <location>
        <begin position="98"/>
        <end position="163"/>
    </location>
</feature>
<name>A0A0S1S9V8_9BACT</name>
<accession>A0A0S1SN29</accession>
<dbReference type="KEGG" id="prf:PeribacterA2_0004"/>
<accession>A0A0S1SMS4</accession>
<organism evidence="2 3">
    <name type="scientific">Candidatus Peribacter riflensis</name>
    <dbReference type="NCBI Taxonomy" id="1735162"/>
    <lineage>
        <taxon>Bacteria</taxon>
        <taxon>Candidatus Peregrinibacteriota</taxon>
        <taxon>Candidatus Peribacteria</taxon>
        <taxon>Candidatus Peribacterales</taxon>
        <taxon>Candidatus Peribacteraceae</taxon>
        <taxon>Candidatus Peribacter</taxon>
    </lineage>
</organism>
<protein>
    <submittedName>
        <fullName evidence="2">Uncharacterized protein</fullName>
    </submittedName>
</protein>
<proteinExistence type="predicted"/>
<dbReference type="AlphaFoldDB" id="A0A0S1S9V8"/>
<accession>A0A0S1SRA3</accession>
<dbReference type="Proteomes" id="UP000069135">
    <property type="component" value="Chromosome"/>
</dbReference>
<dbReference type="STRING" id="1735162.PeribacterB2_0004"/>
<evidence type="ECO:0000313" key="3">
    <source>
        <dbReference type="Proteomes" id="UP000069135"/>
    </source>
</evidence>
<evidence type="ECO:0000313" key="2">
    <source>
        <dbReference type="EMBL" id="ALM12709.1"/>
    </source>
</evidence>
<evidence type="ECO:0000256" key="1">
    <source>
        <dbReference type="SAM" id="MobiDB-lite"/>
    </source>
</evidence>
<gene>
    <name evidence="2" type="ORF">PeribacterD1_0004</name>
</gene>